<evidence type="ECO:0000256" key="1">
    <source>
        <dbReference type="ARBA" id="ARBA00022801"/>
    </source>
</evidence>
<dbReference type="PANTHER" id="PTHR43546">
    <property type="entry name" value="UPF0173 METAL-DEPENDENT HYDROLASE MJ1163-RELATED"/>
    <property type="match status" value="1"/>
</dbReference>
<evidence type="ECO:0000256" key="4">
    <source>
        <dbReference type="ARBA" id="ARBA00048505"/>
    </source>
</evidence>
<keyword evidence="8" id="KW-1185">Reference proteome</keyword>
<keyword evidence="1 5" id="KW-0378">Hydrolase</keyword>
<dbReference type="SMART" id="SM00849">
    <property type="entry name" value="Lactamase_B"/>
    <property type="match status" value="1"/>
</dbReference>
<reference evidence="8" key="1">
    <citation type="journal article" date="2019" name="Int. J. Syst. Evol. Microbiol.">
        <title>The Global Catalogue of Microorganisms (GCM) 10K type strain sequencing project: providing services to taxonomists for standard genome sequencing and annotation.</title>
        <authorList>
            <consortium name="The Broad Institute Genomics Platform"/>
            <consortium name="The Broad Institute Genome Sequencing Center for Infectious Disease"/>
            <person name="Wu L."/>
            <person name="Ma J."/>
        </authorList>
    </citation>
    <scope>NUCLEOTIDE SEQUENCE [LARGE SCALE GENOMIC DNA]</scope>
    <source>
        <strain evidence="8">CCM 8749</strain>
    </source>
</reference>
<feature type="domain" description="Metallo-beta-lactamase" evidence="6">
    <location>
        <begin position="7"/>
        <end position="191"/>
    </location>
</feature>
<dbReference type="PANTHER" id="PTHR43546:SF3">
    <property type="entry name" value="UPF0173 METAL-DEPENDENT HYDROLASE MJ1163"/>
    <property type="match status" value="1"/>
</dbReference>
<evidence type="ECO:0000256" key="3">
    <source>
        <dbReference type="ARBA" id="ARBA00034301"/>
    </source>
</evidence>
<organism evidence="7 8">
    <name type="scientific">Marinicrinis lubricantis</name>
    <dbReference type="NCBI Taxonomy" id="2086470"/>
    <lineage>
        <taxon>Bacteria</taxon>
        <taxon>Bacillati</taxon>
        <taxon>Bacillota</taxon>
        <taxon>Bacilli</taxon>
        <taxon>Bacillales</taxon>
        <taxon>Paenibacillaceae</taxon>
    </lineage>
</organism>
<dbReference type="Gene3D" id="3.60.15.10">
    <property type="entry name" value="Ribonuclease Z/Hydroxyacylglutathione hydrolase-like"/>
    <property type="match status" value="1"/>
</dbReference>
<sequence>MHLTYLGHSCILLESEGKRVIIDPFLTGNPHCPFKPEELKVDAIFLTHAHDDHFGDSIEIAKQSDCLIVAVNELAIYCQQRGVKAHPMNPGGTFETAGFTVKMTQAFHSSSLNVDGQLLYAGQPVGLLVTAGGKTLYHAGDTCLFSDMKMIGELHEIDAAALPIGDNFTMGPKDALIAAEWIGAEHVIPLHYNTFPVIEQDAAAFAREVERKGMKGHAMSIGDELTI</sequence>
<dbReference type="GO" id="GO:0016787">
    <property type="term" value="F:hydrolase activity"/>
    <property type="evidence" value="ECO:0007669"/>
    <property type="project" value="UniProtKB-KW"/>
</dbReference>
<evidence type="ECO:0000313" key="7">
    <source>
        <dbReference type="EMBL" id="MFC5985845.1"/>
    </source>
</evidence>
<evidence type="ECO:0000313" key="8">
    <source>
        <dbReference type="Proteomes" id="UP001596250"/>
    </source>
</evidence>
<dbReference type="NCBIfam" id="NF001911">
    <property type="entry name" value="PRK00685.1"/>
    <property type="match status" value="1"/>
</dbReference>
<dbReference type="InterPro" id="IPR036866">
    <property type="entry name" value="RibonucZ/Hydroxyglut_hydro"/>
</dbReference>
<gene>
    <name evidence="7" type="ORF">ACFPXP_05300</name>
</gene>
<dbReference type="RefSeq" id="WP_379893079.1">
    <property type="nucleotide sequence ID" value="NZ_CBCSCT010000013.1"/>
</dbReference>
<comment type="catalytic activity">
    <reaction evidence="2">
        <text>3',5'-cyclic CMP + H2O = CMP + H(+)</text>
        <dbReference type="Rhea" id="RHEA:72675"/>
        <dbReference type="ChEBI" id="CHEBI:15377"/>
        <dbReference type="ChEBI" id="CHEBI:15378"/>
        <dbReference type="ChEBI" id="CHEBI:58003"/>
        <dbReference type="ChEBI" id="CHEBI:60377"/>
    </reaction>
    <physiologicalReaction direction="left-to-right" evidence="2">
        <dbReference type="Rhea" id="RHEA:72676"/>
    </physiologicalReaction>
</comment>
<comment type="function">
    <text evidence="3">Counteracts the endogenous Pycsar antiviral defense system. Phosphodiesterase that enables metal-dependent hydrolysis of host cyclic nucleotide Pycsar defense signals such as cCMP and cUMP.</text>
</comment>
<dbReference type="HAMAP" id="MF_00457">
    <property type="entry name" value="UPF0173"/>
    <property type="match status" value="1"/>
</dbReference>
<evidence type="ECO:0000256" key="2">
    <source>
        <dbReference type="ARBA" id="ARBA00034221"/>
    </source>
</evidence>
<name>A0ABW1ILC8_9BACL</name>
<comment type="caution">
    <text evidence="7">The sequence shown here is derived from an EMBL/GenBank/DDBJ whole genome shotgun (WGS) entry which is preliminary data.</text>
</comment>
<dbReference type="Proteomes" id="UP001596250">
    <property type="component" value="Unassembled WGS sequence"/>
</dbReference>
<proteinExistence type="inferred from homology"/>
<dbReference type="InterPro" id="IPR001279">
    <property type="entry name" value="Metallo-B-lactamas"/>
</dbReference>
<comment type="similarity">
    <text evidence="5">Belongs to the UPF0173 family.</text>
</comment>
<dbReference type="Pfam" id="PF13483">
    <property type="entry name" value="Lactamase_B_3"/>
    <property type="match status" value="1"/>
</dbReference>
<evidence type="ECO:0000256" key="5">
    <source>
        <dbReference type="HAMAP-Rule" id="MF_00457"/>
    </source>
</evidence>
<dbReference type="InterPro" id="IPR022877">
    <property type="entry name" value="UPF0173"/>
</dbReference>
<dbReference type="InterPro" id="IPR050114">
    <property type="entry name" value="UPF0173_UPF0282_UlaG_hydrolase"/>
</dbReference>
<accession>A0ABW1ILC8</accession>
<evidence type="ECO:0000259" key="6">
    <source>
        <dbReference type="SMART" id="SM00849"/>
    </source>
</evidence>
<dbReference type="SUPFAM" id="SSF56281">
    <property type="entry name" value="Metallo-hydrolase/oxidoreductase"/>
    <property type="match status" value="1"/>
</dbReference>
<dbReference type="EMBL" id="JBHSQV010000032">
    <property type="protein sequence ID" value="MFC5985845.1"/>
    <property type="molecule type" value="Genomic_DNA"/>
</dbReference>
<protein>
    <recommendedName>
        <fullName evidence="5">UPF0173 metal-dependent hydrolase ACFPXP_05300</fullName>
    </recommendedName>
</protein>
<comment type="catalytic activity">
    <reaction evidence="4">
        <text>3',5'-cyclic UMP + H2O = UMP + H(+)</text>
        <dbReference type="Rhea" id="RHEA:70575"/>
        <dbReference type="ChEBI" id="CHEBI:15377"/>
        <dbReference type="ChEBI" id="CHEBI:15378"/>
        <dbReference type="ChEBI" id="CHEBI:57865"/>
        <dbReference type="ChEBI" id="CHEBI:184387"/>
    </reaction>
    <physiologicalReaction direction="left-to-right" evidence="4">
        <dbReference type="Rhea" id="RHEA:70576"/>
    </physiologicalReaction>
</comment>